<keyword evidence="2" id="KW-1185">Reference proteome</keyword>
<protein>
    <recommendedName>
        <fullName evidence="3">Sporulation protein Spo0E</fullName>
    </recommendedName>
</protein>
<dbReference type="InterPro" id="IPR036638">
    <property type="entry name" value="HLH_DNA-bd_sf"/>
</dbReference>
<name>A0ABV2KCU1_SPOPS</name>
<dbReference type="EMBL" id="JBEPME010000007">
    <property type="protein sequence ID" value="MET3658896.1"/>
    <property type="molecule type" value="Genomic_DNA"/>
</dbReference>
<dbReference type="Pfam" id="PF09388">
    <property type="entry name" value="SpoOE-like"/>
    <property type="match status" value="1"/>
</dbReference>
<comment type="caution">
    <text evidence="1">The sequence shown here is derived from an EMBL/GenBank/DDBJ whole genome shotgun (WGS) entry which is preliminary data.</text>
</comment>
<dbReference type="RefSeq" id="WP_354314515.1">
    <property type="nucleotide sequence ID" value="NZ_JBEPME010000007.1"/>
</dbReference>
<evidence type="ECO:0000313" key="1">
    <source>
        <dbReference type="EMBL" id="MET3658896.1"/>
    </source>
</evidence>
<dbReference type="InterPro" id="IPR018540">
    <property type="entry name" value="Spo0E-like"/>
</dbReference>
<evidence type="ECO:0008006" key="3">
    <source>
        <dbReference type="Google" id="ProtNLM"/>
    </source>
</evidence>
<dbReference type="Proteomes" id="UP001549104">
    <property type="component" value="Unassembled WGS sequence"/>
</dbReference>
<proteinExistence type="predicted"/>
<gene>
    <name evidence="1" type="ORF">ABIC55_004015</name>
</gene>
<dbReference type="SUPFAM" id="SSF140500">
    <property type="entry name" value="BAS1536-like"/>
    <property type="match status" value="1"/>
</dbReference>
<dbReference type="Gene3D" id="4.10.280.10">
    <property type="entry name" value="Helix-loop-helix DNA-binding domain"/>
    <property type="match status" value="1"/>
</dbReference>
<dbReference type="InterPro" id="IPR037208">
    <property type="entry name" value="Spo0E-like_sf"/>
</dbReference>
<sequence>MTNKKLEDMNYQIEKARKQLNELAKEKPLSDPKVVEISQLLDLLLNEYERLKR</sequence>
<accession>A0ABV2KCU1</accession>
<reference evidence="1 2" key="1">
    <citation type="submission" date="2024-06" db="EMBL/GenBank/DDBJ databases">
        <title>Sorghum-associated microbial communities from plants grown in Nebraska, USA.</title>
        <authorList>
            <person name="Schachtman D."/>
        </authorList>
    </citation>
    <scope>NUCLEOTIDE SEQUENCE [LARGE SCALE GENOMIC DNA]</scope>
    <source>
        <strain evidence="1 2">1288</strain>
    </source>
</reference>
<evidence type="ECO:0000313" key="2">
    <source>
        <dbReference type="Proteomes" id="UP001549104"/>
    </source>
</evidence>
<organism evidence="1 2">
    <name type="scientific">Sporosarcina psychrophila</name>
    <name type="common">Bacillus psychrophilus</name>
    <dbReference type="NCBI Taxonomy" id="1476"/>
    <lineage>
        <taxon>Bacteria</taxon>
        <taxon>Bacillati</taxon>
        <taxon>Bacillota</taxon>
        <taxon>Bacilli</taxon>
        <taxon>Bacillales</taxon>
        <taxon>Caryophanaceae</taxon>
        <taxon>Sporosarcina</taxon>
    </lineage>
</organism>